<evidence type="ECO:0000256" key="7">
    <source>
        <dbReference type="SAM" id="Phobius"/>
    </source>
</evidence>
<evidence type="ECO:0000256" key="3">
    <source>
        <dbReference type="ARBA" id="ARBA00022692"/>
    </source>
</evidence>
<evidence type="ECO:0000313" key="8">
    <source>
        <dbReference type="EMBL" id="KAJ8760103.1"/>
    </source>
</evidence>
<feature type="transmembrane region" description="Helical" evidence="7">
    <location>
        <begin position="190"/>
        <end position="209"/>
    </location>
</feature>
<accession>A0AAV8T1L3</accession>
<dbReference type="SUPFAM" id="SSF103473">
    <property type="entry name" value="MFS general substrate transporter"/>
    <property type="match status" value="1"/>
</dbReference>
<feature type="transmembrane region" description="Helical" evidence="7">
    <location>
        <begin position="215"/>
        <end position="236"/>
    </location>
</feature>
<name>A0AAV8T1L3_9ROSI</name>
<reference evidence="8 9" key="1">
    <citation type="submission" date="2021-09" db="EMBL/GenBank/DDBJ databases">
        <title>Genomic insights and catalytic innovation underlie evolution of tropane alkaloids biosynthesis.</title>
        <authorList>
            <person name="Wang Y.-J."/>
            <person name="Tian T."/>
            <person name="Huang J.-P."/>
            <person name="Huang S.-X."/>
        </authorList>
    </citation>
    <scope>NUCLEOTIDE SEQUENCE [LARGE SCALE GENOMIC DNA]</scope>
    <source>
        <strain evidence="8">KIB-2018</strain>
        <tissue evidence="8">Leaf</tissue>
    </source>
</reference>
<dbReference type="Pfam" id="PF00854">
    <property type="entry name" value="PTR2"/>
    <property type="match status" value="1"/>
</dbReference>
<feature type="transmembrane region" description="Helical" evidence="7">
    <location>
        <begin position="541"/>
        <end position="559"/>
    </location>
</feature>
<evidence type="ECO:0000256" key="6">
    <source>
        <dbReference type="SAM" id="MobiDB-lite"/>
    </source>
</evidence>
<feature type="transmembrane region" description="Helical" evidence="7">
    <location>
        <begin position="332"/>
        <end position="353"/>
    </location>
</feature>
<dbReference type="InterPro" id="IPR036259">
    <property type="entry name" value="MFS_trans_sf"/>
</dbReference>
<dbReference type="AlphaFoldDB" id="A0AAV8T1L3"/>
<protein>
    <recommendedName>
        <fullName evidence="10">NPF family transporter</fullName>
    </recommendedName>
</protein>
<proteinExistence type="inferred from homology"/>
<evidence type="ECO:0000256" key="5">
    <source>
        <dbReference type="ARBA" id="ARBA00023136"/>
    </source>
</evidence>
<feature type="transmembrane region" description="Helical" evidence="7">
    <location>
        <begin position="373"/>
        <end position="393"/>
    </location>
</feature>
<keyword evidence="4 7" id="KW-1133">Transmembrane helix</keyword>
<evidence type="ECO:0000256" key="1">
    <source>
        <dbReference type="ARBA" id="ARBA00004141"/>
    </source>
</evidence>
<evidence type="ECO:0000256" key="2">
    <source>
        <dbReference type="ARBA" id="ARBA00005982"/>
    </source>
</evidence>
<comment type="subcellular location">
    <subcellularLocation>
        <location evidence="1">Membrane</location>
        <topology evidence="1">Multi-pass membrane protein</topology>
    </subcellularLocation>
</comment>
<comment type="caution">
    <text evidence="8">The sequence shown here is derived from an EMBL/GenBank/DDBJ whole genome shotgun (WGS) entry which is preliminary data.</text>
</comment>
<sequence>MELNEKNKPRKENGKKDEEKTRSKSKEVGGVKAVPFILATEVCDRFSTVGFHANQISYLTQELQLPLVKASNIISNFDGTASLATMAGALIADSFAGRYWTIVISGIIYELGLISFTSSAAIKSLHPQPCQNLVNCKEASGFQLLILYLCLLLICIGLGGIRPCVLSFAADQIGMDKASVESRSWNFFSWYYFSLGVARLLALTIVVYIQDNISWSWGLAIPTIATGLSFIVFIGATPLYKKVKPGGSPLTRLAQVVVSAFRKRKAVVPEDPGLLYQNKDLDAAISVNGRLLHTEQFRWLDKAAITKGNEETNRQNLWKLATLHRVEELKSFIRILPIWFSGVIFVSATTHQASFLIQQCRTMDRHLTPSFQIPPASFAVFSILTMLAGVALYDRVFVRIARRYTGNPAGITCLQRIGIGLVISILGTIVGALIEIKRKSVAAHYNLLDSPKAIIPMSGFWLVPRYCLFGLTEVFRTVGTLEFLYDQSPESMRSIAIGLYWVANSIGNYLGVLVVTIVHKYSGHRTNWLPDRNLNRGKLDYYYFLVAGIQVANFLYYLICARNYTSKRVEEVGKKDEEIDDDAPRNGMVENGKSEPV</sequence>
<evidence type="ECO:0000313" key="9">
    <source>
        <dbReference type="Proteomes" id="UP001159364"/>
    </source>
</evidence>
<dbReference type="Proteomes" id="UP001159364">
    <property type="component" value="Linkage Group LG07"/>
</dbReference>
<dbReference type="PANTHER" id="PTHR11654">
    <property type="entry name" value="OLIGOPEPTIDE TRANSPORTER-RELATED"/>
    <property type="match status" value="1"/>
</dbReference>
<keyword evidence="5 7" id="KW-0472">Membrane</keyword>
<evidence type="ECO:0008006" key="10">
    <source>
        <dbReference type="Google" id="ProtNLM"/>
    </source>
</evidence>
<feature type="region of interest" description="Disordered" evidence="6">
    <location>
        <begin position="1"/>
        <end position="26"/>
    </location>
</feature>
<organism evidence="8 9">
    <name type="scientific">Erythroxylum novogranatense</name>
    <dbReference type="NCBI Taxonomy" id="1862640"/>
    <lineage>
        <taxon>Eukaryota</taxon>
        <taxon>Viridiplantae</taxon>
        <taxon>Streptophyta</taxon>
        <taxon>Embryophyta</taxon>
        <taxon>Tracheophyta</taxon>
        <taxon>Spermatophyta</taxon>
        <taxon>Magnoliopsida</taxon>
        <taxon>eudicotyledons</taxon>
        <taxon>Gunneridae</taxon>
        <taxon>Pentapetalae</taxon>
        <taxon>rosids</taxon>
        <taxon>fabids</taxon>
        <taxon>Malpighiales</taxon>
        <taxon>Erythroxylaceae</taxon>
        <taxon>Erythroxylum</taxon>
    </lineage>
</organism>
<gene>
    <name evidence="8" type="ORF">K2173_010959</name>
</gene>
<evidence type="ECO:0000256" key="4">
    <source>
        <dbReference type="ARBA" id="ARBA00022989"/>
    </source>
</evidence>
<feature type="transmembrane region" description="Helical" evidence="7">
    <location>
        <begin position="414"/>
        <end position="434"/>
    </location>
</feature>
<feature type="transmembrane region" description="Helical" evidence="7">
    <location>
        <begin position="496"/>
        <end position="521"/>
    </location>
</feature>
<dbReference type="EMBL" id="JAIWQS010000007">
    <property type="protein sequence ID" value="KAJ8760103.1"/>
    <property type="molecule type" value="Genomic_DNA"/>
</dbReference>
<keyword evidence="9" id="KW-1185">Reference proteome</keyword>
<feature type="transmembrane region" description="Helical" evidence="7">
    <location>
        <begin position="99"/>
        <end position="122"/>
    </location>
</feature>
<feature type="transmembrane region" description="Helical" evidence="7">
    <location>
        <begin position="454"/>
        <end position="475"/>
    </location>
</feature>
<feature type="transmembrane region" description="Helical" evidence="7">
    <location>
        <begin position="142"/>
        <end position="169"/>
    </location>
</feature>
<dbReference type="GO" id="GO:0016020">
    <property type="term" value="C:membrane"/>
    <property type="evidence" value="ECO:0007669"/>
    <property type="project" value="UniProtKB-SubCell"/>
</dbReference>
<dbReference type="Gene3D" id="1.20.1250.20">
    <property type="entry name" value="MFS general substrate transporter like domains"/>
    <property type="match status" value="1"/>
</dbReference>
<comment type="similarity">
    <text evidence="2">Belongs to the major facilitator superfamily. Proton-dependent oligopeptide transporter (POT/PTR) (TC 2.A.17) family.</text>
</comment>
<feature type="region of interest" description="Disordered" evidence="6">
    <location>
        <begin position="571"/>
        <end position="597"/>
    </location>
</feature>
<dbReference type="GO" id="GO:0022857">
    <property type="term" value="F:transmembrane transporter activity"/>
    <property type="evidence" value="ECO:0007669"/>
    <property type="project" value="InterPro"/>
</dbReference>
<dbReference type="InterPro" id="IPR000109">
    <property type="entry name" value="POT_fam"/>
</dbReference>
<keyword evidence="3 7" id="KW-0812">Transmembrane</keyword>